<dbReference type="KEGG" id="vg:40079177"/>
<sequence length="339" mass="35976">MGFNAQQGAIAFKTQSAKGTPATNIGTEGIAMYRTGGSLSPNVELMTPDAEIGGHRDTVDALLGPISNGGDLEFYTRFESIGFLLKAALGAPVSAAGTVSGTHEHTFTPSDAQLLPFFTTWERIGAGLQRVQYTDCVVNTLSLECDPDGYLTGSVGIIGCRALYGVPDINVQPILDETKFTVGSNIKVMHAGADLKSKGFSLEINNNFDDSDFRMGSRYIEDLTPGQREVTGSVNLRHESDAIMRSAVLGSAVATTAGGLTSKEPVIIEIESYGEIDGAATPTTNRLEIEFPNVIFEPFGFEPSGADQIEGDVSWRAVRPDYSTPVLTATLLNGLTALP</sequence>
<name>A0A142KBD3_9CAUD</name>
<dbReference type="EMBL" id="KU963258">
    <property type="protein sequence ID" value="AMS03416.1"/>
    <property type="molecule type" value="Genomic_DNA"/>
</dbReference>
<keyword evidence="2" id="KW-1185">Reference proteome</keyword>
<dbReference type="Proteomes" id="UP000223856">
    <property type="component" value="Segment"/>
</dbReference>
<dbReference type="InterPro" id="IPR044000">
    <property type="entry name" value="Phage_tube_2"/>
</dbReference>
<dbReference type="Pfam" id="PF18906">
    <property type="entry name" value="Phage_tube_2"/>
    <property type="match status" value="1"/>
</dbReference>
<protein>
    <submittedName>
        <fullName evidence="1">Major tail protein</fullName>
    </submittedName>
</protein>
<gene>
    <name evidence="1" type="primary">23</name>
    <name evidence="1" type="ORF">SEA_KATYUSHA_23</name>
</gene>
<evidence type="ECO:0000313" key="2">
    <source>
        <dbReference type="Proteomes" id="UP000223856"/>
    </source>
</evidence>
<accession>A0A142KBD3</accession>
<dbReference type="RefSeq" id="YP_009603297.1">
    <property type="nucleotide sequence ID" value="NC_041950.1"/>
</dbReference>
<evidence type="ECO:0000313" key="1">
    <source>
        <dbReference type="EMBL" id="AMS03416.1"/>
    </source>
</evidence>
<organism evidence="1 2">
    <name type="scientific">Gordonia phage Katyusha</name>
    <dbReference type="NCBI Taxonomy" id="1821555"/>
    <lineage>
        <taxon>Viruses</taxon>
        <taxon>Duplodnaviria</taxon>
        <taxon>Heunggongvirae</taxon>
        <taxon>Uroviricota</taxon>
        <taxon>Caudoviricetes</taxon>
        <taxon>Demosthenesvirus</taxon>
        <taxon>Demosthenesvirus katyusha</taxon>
    </lineage>
</organism>
<dbReference type="GeneID" id="40079177"/>
<reference evidence="1 2" key="1">
    <citation type="submission" date="2016-03" db="EMBL/GenBank/DDBJ databases">
        <authorList>
            <person name="Green D.E."/>
            <person name="Kennedy B.V."/>
            <person name="Kocak B.Z."/>
            <person name="Moretti M.L."/>
            <person name="Onelangsy F.L."/>
            <person name="Mezghani N.A."/>
            <person name="Thompson P.K."/>
            <person name="Ulbrich M.C."/>
            <person name="Furbee E.C."/>
            <person name="Grubb S.R."/>
            <person name="Warner M.H."/>
            <person name="Montgomery M.T."/>
            <person name="Garlena R.A."/>
            <person name="Russell D.A."/>
            <person name="Pope W.H."/>
            <person name="Jacobs-Sera D."/>
            <person name="Hendrix R.W."/>
            <person name="Hatfull G.F."/>
        </authorList>
    </citation>
    <scope>NUCLEOTIDE SEQUENCE [LARGE SCALE GENOMIC DNA]</scope>
</reference>
<proteinExistence type="predicted"/>